<dbReference type="PROSITE" id="PS50878">
    <property type="entry name" value="RT_POL"/>
    <property type="match status" value="1"/>
</dbReference>
<dbReference type="OrthoDB" id="8947436at2759"/>
<sequence length="373" mass="41686">MWVTHQADVGLLRVQPVKFQIDTTTPVNIPQYPIKPEASVGIKDTIDGLLEAGVIYPTTSPWNTPVLPVLKADGQSYRMAHDLRSINVRVLEPPQAVPNPAAALSLVIPEHQWFTVIDLANAFFCLPLSEELQPIFAFTYSGQQYTYNRMPQGFSLTPGIFNSILKQCLQESPPLPDKTLLVQYVDDLLIASHTREQCLEASLALLQYLGKIGFLVKKTKIQLVRPRVQFLGSVISGRGSEMTASRRQTILVHKQPVTVRDLQAFLGLINFSRHLIPDYASRTASLRDVMQNAGTHRPRAKLTWTEQVLTDFQEIKQSLAHAAALAKPDYAAPFWLDVSIADNGRMANACLYQQRQGEKHRDGCSETSAFCEH</sequence>
<dbReference type="Pfam" id="PF00078">
    <property type="entry name" value="RVT_1"/>
    <property type="match status" value="1"/>
</dbReference>
<name>Q4T1B9_TETNG</name>
<dbReference type="PANTHER" id="PTHR33064:SF37">
    <property type="entry name" value="RIBONUCLEASE H"/>
    <property type="match status" value="1"/>
</dbReference>
<accession>Q4T1B9</accession>
<evidence type="ECO:0000256" key="1">
    <source>
        <dbReference type="ARBA" id="ARBA00010879"/>
    </source>
</evidence>
<evidence type="ECO:0000313" key="4">
    <source>
        <dbReference type="EMBL" id="CAF93313.1"/>
    </source>
</evidence>
<comment type="similarity">
    <text evidence="1">Belongs to the beta type-B retroviral polymerase family. HERV class-II K(HML-2) pol subfamily.</text>
</comment>
<gene>
    <name evidence="4" type="ORF">GSTENG00008901001</name>
</gene>
<evidence type="ECO:0000259" key="3">
    <source>
        <dbReference type="PROSITE" id="PS50878"/>
    </source>
</evidence>
<dbReference type="PANTHER" id="PTHR33064">
    <property type="entry name" value="POL PROTEIN"/>
    <property type="match status" value="1"/>
</dbReference>
<dbReference type="Gene3D" id="3.30.70.270">
    <property type="match status" value="2"/>
</dbReference>
<dbReference type="EMBL" id="CAAE01010680">
    <property type="protein sequence ID" value="CAF93313.1"/>
    <property type="molecule type" value="Genomic_DNA"/>
</dbReference>
<dbReference type="InterPro" id="IPR051320">
    <property type="entry name" value="Viral_Replic_Matur_Polypro"/>
</dbReference>
<dbReference type="InterPro" id="IPR043502">
    <property type="entry name" value="DNA/RNA_pol_sf"/>
</dbReference>
<protein>
    <recommendedName>
        <fullName evidence="2">ribonuclease H</fullName>
        <ecNumber evidence="2">3.1.26.4</ecNumber>
    </recommendedName>
</protein>
<dbReference type="InterPro" id="IPR000477">
    <property type="entry name" value="RT_dom"/>
</dbReference>
<comment type="caution">
    <text evidence="4">The sequence shown here is derived from an EMBL/GenBank/DDBJ whole genome shotgun (WGS) entry which is preliminary data.</text>
</comment>
<dbReference type="AlphaFoldDB" id="Q4T1B9"/>
<dbReference type="GO" id="GO:0004523">
    <property type="term" value="F:RNA-DNA hybrid ribonuclease activity"/>
    <property type="evidence" value="ECO:0007669"/>
    <property type="project" value="UniProtKB-EC"/>
</dbReference>
<dbReference type="CDD" id="cd03715">
    <property type="entry name" value="RT_ZFREV_like"/>
    <property type="match status" value="1"/>
</dbReference>
<dbReference type="Gene3D" id="3.10.10.10">
    <property type="entry name" value="HIV Type 1 Reverse Transcriptase, subunit A, domain 1"/>
    <property type="match status" value="1"/>
</dbReference>
<reference evidence="4" key="1">
    <citation type="journal article" date="2004" name="Nature">
        <title>Genome duplication in the teleost fish Tetraodon nigroviridis reveals the early vertebrate proto-karyotype.</title>
        <authorList>
            <person name="Jaillon O."/>
            <person name="Aury J.-M."/>
            <person name="Brunet F."/>
            <person name="Petit J.-L."/>
            <person name="Stange-Thomann N."/>
            <person name="Mauceli E."/>
            <person name="Bouneau L."/>
            <person name="Fischer C."/>
            <person name="Ozouf-Costaz C."/>
            <person name="Bernot A."/>
            <person name="Nicaud S."/>
            <person name="Jaffe D."/>
            <person name="Fisher S."/>
            <person name="Lutfalla G."/>
            <person name="Dossat C."/>
            <person name="Segurens B."/>
            <person name="Dasilva C."/>
            <person name="Salanoubat M."/>
            <person name="Levy M."/>
            <person name="Boudet N."/>
            <person name="Castellano S."/>
            <person name="Anthouard V."/>
            <person name="Jubin C."/>
            <person name="Castelli V."/>
            <person name="Katinka M."/>
            <person name="Vacherie B."/>
            <person name="Biemont C."/>
            <person name="Skalli Z."/>
            <person name="Cattolico L."/>
            <person name="Poulain J."/>
            <person name="De Berardinis V."/>
            <person name="Cruaud C."/>
            <person name="Duprat S."/>
            <person name="Brottier P."/>
            <person name="Coutanceau J.-P."/>
            <person name="Gouzy J."/>
            <person name="Parra G."/>
            <person name="Lardier G."/>
            <person name="Chapple C."/>
            <person name="McKernan K.J."/>
            <person name="McEwan P."/>
            <person name="Bosak S."/>
            <person name="Kellis M."/>
            <person name="Volff J.-N."/>
            <person name="Guigo R."/>
            <person name="Zody M.C."/>
            <person name="Mesirov J."/>
            <person name="Lindblad-Toh K."/>
            <person name="Birren B."/>
            <person name="Nusbaum C."/>
            <person name="Kahn D."/>
            <person name="Robinson-Rechavi M."/>
            <person name="Laudet V."/>
            <person name="Schachter V."/>
            <person name="Quetier F."/>
            <person name="Saurin W."/>
            <person name="Scarpelli C."/>
            <person name="Wincker P."/>
            <person name="Lander E.S."/>
            <person name="Weissenbach J."/>
            <person name="Roest Crollius H."/>
        </authorList>
    </citation>
    <scope>NUCLEOTIDE SEQUENCE [LARGE SCALE GENOMIC DNA]</scope>
</reference>
<organism evidence="4">
    <name type="scientific">Tetraodon nigroviridis</name>
    <name type="common">Spotted green pufferfish</name>
    <name type="synonym">Chelonodon nigroviridis</name>
    <dbReference type="NCBI Taxonomy" id="99883"/>
    <lineage>
        <taxon>Eukaryota</taxon>
        <taxon>Metazoa</taxon>
        <taxon>Chordata</taxon>
        <taxon>Craniata</taxon>
        <taxon>Vertebrata</taxon>
        <taxon>Euteleostomi</taxon>
        <taxon>Actinopterygii</taxon>
        <taxon>Neopterygii</taxon>
        <taxon>Teleostei</taxon>
        <taxon>Neoteleostei</taxon>
        <taxon>Acanthomorphata</taxon>
        <taxon>Eupercaria</taxon>
        <taxon>Tetraodontiformes</taxon>
        <taxon>Tetradontoidea</taxon>
        <taxon>Tetraodontidae</taxon>
        <taxon>Tetraodon</taxon>
    </lineage>
</organism>
<feature type="domain" description="Reverse transcriptase" evidence="3">
    <location>
        <begin position="1"/>
        <end position="235"/>
    </location>
</feature>
<dbReference type="SUPFAM" id="SSF56672">
    <property type="entry name" value="DNA/RNA polymerases"/>
    <property type="match status" value="1"/>
</dbReference>
<reference evidence="4" key="2">
    <citation type="submission" date="2004-02" db="EMBL/GenBank/DDBJ databases">
        <authorList>
            <consortium name="Genoscope"/>
            <consortium name="Whitehead Institute Centre for Genome Research"/>
        </authorList>
    </citation>
    <scope>NUCLEOTIDE SEQUENCE</scope>
</reference>
<evidence type="ECO:0000256" key="2">
    <source>
        <dbReference type="ARBA" id="ARBA00012180"/>
    </source>
</evidence>
<dbReference type="InterPro" id="IPR043128">
    <property type="entry name" value="Rev_trsase/Diguanyl_cyclase"/>
</dbReference>
<dbReference type="KEGG" id="tng:GSTEN00008901G001"/>
<dbReference type="EC" id="3.1.26.4" evidence="2"/>
<proteinExistence type="inferred from homology"/>